<comment type="caution">
    <text evidence="2">The sequence shown here is derived from an EMBL/GenBank/DDBJ whole genome shotgun (WGS) entry which is preliminary data.</text>
</comment>
<feature type="domain" description="FAS1-like dehydratase" evidence="1">
    <location>
        <begin position="39"/>
        <end position="119"/>
    </location>
</feature>
<evidence type="ECO:0000313" key="3">
    <source>
        <dbReference type="Proteomes" id="UP000295341"/>
    </source>
</evidence>
<evidence type="ECO:0000259" key="1">
    <source>
        <dbReference type="Pfam" id="PF13452"/>
    </source>
</evidence>
<accession>A0A4R7P0G8</accession>
<dbReference type="Pfam" id="PF13452">
    <property type="entry name" value="FAS1_DH_region"/>
    <property type="match status" value="1"/>
</dbReference>
<evidence type="ECO:0000313" key="2">
    <source>
        <dbReference type="EMBL" id="TDU26918.1"/>
    </source>
</evidence>
<dbReference type="InterPro" id="IPR039569">
    <property type="entry name" value="FAS1-like_DH_region"/>
</dbReference>
<proteinExistence type="predicted"/>
<dbReference type="SUPFAM" id="SSF54637">
    <property type="entry name" value="Thioesterase/thiol ester dehydrase-isomerase"/>
    <property type="match status" value="1"/>
</dbReference>
<dbReference type="AlphaFoldDB" id="A0A4R7P0G8"/>
<dbReference type="Proteomes" id="UP000295341">
    <property type="component" value="Unassembled WGS sequence"/>
</dbReference>
<dbReference type="OrthoDB" id="3182121at2"/>
<gene>
    <name evidence="2" type="ORF">DFR24_3950</name>
</gene>
<protein>
    <submittedName>
        <fullName evidence="2">MaoC dehydratase-like protein</fullName>
    </submittedName>
</protein>
<dbReference type="RefSeq" id="WP_133883074.1">
    <property type="nucleotide sequence ID" value="NZ_MWIN01000009.1"/>
</dbReference>
<keyword evidence="3" id="KW-1185">Reference proteome</keyword>
<reference evidence="2 3" key="1">
    <citation type="submission" date="2019-03" db="EMBL/GenBank/DDBJ databases">
        <title>Genomic Encyclopedia of Type Strains, Phase IV (KMG-IV): sequencing the most valuable type-strain genomes for metagenomic binning, comparative biology and taxonomic classification.</title>
        <authorList>
            <person name="Goeker M."/>
        </authorList>
    </citation>
    <scope>NUCLEOTIDE SEQUENCE [LARGE SCALE GENOMIC DNA]</scope>
    <source>
        <strain evidence="2 3">DSM 26377</strain>
    </source>
</reference>
<organism evidence="2 3">
    <name type="scientific">Panacagrimonas perspica</name>
    <dbReference type="NCBI Taxonomy" id="381431"/>
    <lineage>
        <taxon>Bacteria</taxon>
        <taxon>Pseudomonadati</taxon>
        <taxon>Pseudomonadota</taxon>
        <taxon>Gammaproteobacteria</taxon>
        <taxon>Nevskiales</taxon>
        <taxon>Nevskiaceae</taxon>
        <taxon>Panacagrimonas</taxon>
    </lineage>
</organism>
<dbReference type="EMBL" id="SOBT01000010">
    <property type="protein sequence ID" value="TDU26918.1"/>
    <property type="molecule type" value="Genomic_DNA"/>
</dbReference>
<name>A0A4R7P0G8_9GAMM</name>
<sequence>MAVDRARIGYALPAFDVVASAERIAQFAQAIGMSAAPDVAPPTFMKAVEGENNSSRRILDALAVDLKRVLHAEQQFDYLAPIRRGDVLRVQRTVTDIYERKNGQMEFIVIESSITRVDDGELAGRSRQIVLVRHPAPKVAA</sequence>
<dbReference type="Gene3D" id="3.10.129.10">
    <property type="entry name" value="Hotdog Thioesterase"/>
    <property type="match status" value="1"/>
</dbReference>
<dbReference type="InterPro" id="IPR029069">
    <property type="entry name" value="HotDog_dom_sf"/>
</dbReference>